<protein>
    <submittedName>
        <fullName evidence="11">Uncharacterized protein</fullName>
    </submittedName>
</protein>
<dbReference type="GO" id="GO:1905515">
    <property type="term" value="P:non-motile cilium assembly"/>
    <property type="evidence" value="ECO:0007669"/>
    <property type="project" value="TreeGrafter"/>
</dbReference>
<dbReference type="SUPFAM" id="SSF47473">
    <property type="entry name" value="EF-hand"/>
    <property type="match status" value="1"/>
</dbReference>
<dbReference type="PANTHER" id="PTHR14240:SF1">
    <property type="entry name" value="PROTEIN FANTOM-RELATED"/>
    <property type="match status" value="1"/>
</dbReference>
<evidence type="ECO:0000256" key="5">
    <source>
        <dbReference type="ARBA" id="ARBA00023069"/>
    </source>
</evidence>
<evidence type="ECO:0000256" key="7">
    <source>
        <dbReference type="SAM" id="Coils"/>
    </source>
</evidence>
<dbReference type="EMBL" id="JAEHOE010000107">
    <property type="protein sequence ID" value="KAG2486785.1"/>
    <property type="molecule type" value="Genomic_DNA"/>
</dbReference>
<feature type="compositionally biased region" description="Gly residues" evidence="8">
    <location>
        <begin position="516"/>
        <end position="528"/>
    </location>
</feature>
<dbReference type="Gene3D" id="1.10.238.10">
    <property type="entry name" value="EF-hand"/>
    <property type="match status" value="2"/>
</dbReference>
<feature type="region of interest" description="Disordered" evidence="8">
    <location>
        <begin position="501"/>
        <end position="528"/>
    </location>
</feature>
<feature type="compositionally biased region" description="Low complexity" evidence="8">
    <location>
        <begin position="1376"/>
        <end position="1396"/>
    </location>
</feature>
<comment type="subcellular location">
    <subcellularLocation>
        <location evidence="1">Cell projection</location>
        <location evidence="1">Cilium</location>
    </subcellularLocation>
</comment>
<accession>A0A835XTT6</accession>
<feature type="domain" description="C2" evidence="9">
    <location>
        <begin position="1110"/>
        <end position="1237"/>
    </location>
</feature>
<reference evidence="11" key="1">
    <citation type="journal article" date="2020" name="bioRxiv">
        <title>Comparative genomics of Chlamydomonas.</title>
        <authorList>
            <person name="Craig R.J."/>
            <person name="Hasan A.R."/>
            <person name="Ness R.W."/>
            <person name="Keightley P.D."/>
        </authorList>
    </citation>
    <scope>NUCLEOTIDE SEQUENCE</scope>
    <source>
        <strain evidence="11">CCAP 11/70</strain>
    </source>
</reference>
<evidence type="ECO:0000256" key="4">
    <source>
        <dbReference type="ARBA" id="ARBA00023054"/>
    </source>
</evidence>
<keyword evidence="4 7" id="KW-0175">Coiled coil</keyword>
<evidence type="ECO:0000256" key="8">
    <source>
        <dbReference type="SAM" id="MobiDB-lite"/>
    </source>
</evidence>
<dbReference type="OrthoDB" id="26525at2759"/>
<keyword evidence="6" id="KW-0966">Cell projection</keyword>
<dbReference type="PANTHER" id="PTHR14240">
    <property type="entry name" value="RETINITIS PIGMENTOSA GTPASE REGULATOR-INTERACTING PROTEIN"/>
    <property type="match status" value="1"/>
</dbReference>
<dbReference type="Pfam" id="PF13499">
    <property type="entry name" value="EF-hand_7"/>
    <property type="match status" value="1"/>
</dbReference>
<dbReference type="GO" id="GO:0005856">
    <property type="term" value="C:cytoskeleton"/>
    <property type="evidence" value="ECO:0007669"/>
    <property type="project" value="UniProtKB-ARBA"/>
</dbReference>
<evidence type="ECO:0000313" key="12">
    <source>
        <dbReference type="Proteomes" id="UP000612055"/>
    </source>
</evidence>
<feature type="coiled-coil region" evidence="7">
    <location>
        <begin position="680"/>
        <end position="796"/>
    </location>
</feature>
<feature type="region of interest" description="Disordered" evidence="8">
    <location>
        <begin position="1"/>
        <end position="23"/>
    </location>
</feature>
<feature type="compositionally biased region" description="Low complexity" evidence="8">
    <location>
        <begin position="1641"/>
        <end position="1668"/>
    </location>
</feature>
<feature type="coiled-coil region" evidence="7">
    <location>
        <begin position="868"/>
        <end position="913"/>
    </location>
</feature>
<evidence type="ECO:0000259" key="10">
    <source>
        <dbReference type="PROSITE" id="PS50222"/>
    </source>
</evidence>
<dbReference type="InterPro" id="IPR021656">
    <property type="entry name" value="C2-C2_1"/>
</dbReference>
<dbReference type="InterPro" id="IPR002048">
    <property type="entry name" value="EF_hand_dom"/>
</dbReference>
<dbReference type="InterPro" id="IPR011992">
    <property type="entry name" value="EF-hand-dom_pair"/>
</dbReference>
<feature type="domain" description="EF-hand" evidence="10">
    <location>
        <begin position="320"/>
        <end position="355"/>
    </location>
</feature>
<dbReference type="GO" id="GO:0005509">
    <property type="term" value="F:calcium ion binding"/>
    <property type="evidence" value="ECO:0007669"/>
    <property type="project" value="InterPro"/>
</dbReference>
<dbReference type="SMART" id="SM00054">
    <property type="entry name" value="EFh"/>
    <property type="match status" value="3"/>
</dbReference>
<comment type="similarity">
    <text evidence="2">Belongs to the RPGRIP1 family.</text>
</comment>
<feature type="compositionally biased region" description="Low complexity" evidence="8">
    <location>
        <begin position="1332"/>
        <end position="1341"/>
    </location>
</feature>
<comment type="caution">
    <text evidence="11">The sequence shown here is derived from an EMBL/GenBank/DDBJ whole genome shotgun (WGS) entry which is preliminary data.</text>
</comment>
<dbReference type="CDD" id="cd00051">
    <property type="entry name" value="EFh"/>
    <property type="match status" value="1"/>
</dbReference>
<dbReference type="Proteomes" id="UP000612055">
    <property type="component" value="Unassembled WGS sequence"/>
</dbReference>
<feature type="region of interest" description="Disordered" evidence="8">
    <location>
        <begin position="1264"/>
        <end position="1290"/>
    </location>
</feature>
<feature type="region of interest" description="Disordered" evidence="8">
    <location>
        <begin position="2238"/>
        <end position="2279"/>
    </location>
</feature>
<evidence type="ECO:0000256" key="6">
    <source>
        <dbReference type="ARBA" id="ARBA00023273"/>
    </source>
</evidence>
<feature type="compositionally biased region" description="Low complexity" evidence="8">
    <location>
        <begin position="1444"/>
        <end position="1478"/>
    </location>
</feature>
<gene>
    <name evidence="11" type="ORF">HYH03_014584</name>
</gene>
<feature type="compositionally biased region" description="Low complexity" evidence="8">
    <location>
        <begin position="1514"/>
        <end position="1568"/>
    </location>
</feature>
<sequence>MPNDDRGLDGPDESATSFGSLPPPKVVKYAWALSNEKVNHENFHRMLEEYRNTKKRERELELKIKQLGAQLARTEEAAKRALVQTDATAKGGAAQKLLDSERAISKLRSENAELASKLAREKKKSADFKAMADSYKQRLDGFLKDQRSLVKKVGHLERTAAAQKKRPEDEFWGEEAGRRFVIQQEELVALKEENAELKALMESDGPLAQCKAYEQQVQELQNLVKFYERKITVMADAGVGGLEALYGPNNGPGPEDWILEEFWHNDEMYLLDRKTGKLFTVPGDNSYPRPLGVRTNKEVKMGNNNAMERFLTTLDSFLANNAARLSEVFNQFDLDNSGALDRRELARMLQTLMPDLNQEQIEELRTMLDVDGDGVIALHEILECIKEAFAARTAAKIGKHIEMNDVMDRIRDVLRDRKKDVAVAFDQLDLNKDGCLSHLEVVRLVRQFLPDMYQKEVRYLLAKLQQWDVAGESKISFEELYQALELVKVFRVGQGIAAAMRTSSPMKSPGRAMSPGRGGPASPGGMGKTPGNVAAFRASVRATTGAGGMKEAFLRERVGQLEVELRDAQRRNTDLEDDAKKVETLTRDAALYKARIEDLERDFMKIDVLGHLEGAAGDEQLQKAWEIASTFKKRYMEHKGELDNIRIMYARMQAQLEETHKLLHEEHRKRFKLEDEITRLNVELMKVQDLENRLNHEKAERVKLEREYLSLQQKALSAPGEALAEVRALREELFAVKREKATAQAKEAEVRLELTHTRALLDGMDLQSYRVMQDEADALKKRVASLTLELQAAHDKLAVYMKDLPNGTNVDFLLDEDELLFGSDRRPDADKTPEELRRELIQLRDVWRLDQGEIKKLHKVLETESAITMEAKAALEEAHREMDRVKRELQHDMKKLEREIERREEKIRKLELQLRGAYSGINRALRSSGRGLRDSLRSDTDDFSEIGEDQNIFELHITESQIYEESLGKDPSVFFTFDFFMHESQATPIMASNAPNFNTIIQYVVDNDPFLLEYLDTHVLALELCRARGYDYDVLGVAKLPLRQVLEDLEIGAALGYNRAYHYVDVFGADGKRLGRVRYGYCFRRPLDSLLKEYRLQARQKRPSEPDERDPATQAVQLALTQAGNNQCIKVIIERCEQLVPAGGTSLTIRPYAHYRFPGCRDYHDTRTLSGVHPVYNDEAVWPIARTPELEADFRTRNMAIVVFDDAQSDDPLRAIIGIASVPLTALASGVPVEGAFKLTNPVTRQPAGRVVLGLGWHNPLALPGAPAKGPAPRVPISSEPQEGGPPADFSIAAGIEELLPISGAGSFGPSGFQQGGFGPGGPGHPPPRGGMPPQYGQPQFPKRPPSPHESQGLMGELGGAQAAKGSGWGAGVDQRGGVRPQQPGPQQQQPLRPSPYGAQPPAQQRPPDSGGFGLAAEAAARQPGPQGGAPYGQPQGQPPYGQPGPYGAQQPGPYGQAPYGQPGPYGQQGQPFGQQGPPGQPPYGQPPYGQGQQSGGGDFGLDAEARTDQFQKQGPYGQQPPGAPYGQQPGAPYGLPQGAPYGQQPGPYGQQPYGDPRQPQRPSSTQPGRGPSDFGLGAELQDGAPQRQPSGNRPPLPPPGSLGAPPPSQAGSRFGGAGSQAGGSRRGSEGSFGLDAEAASQRSGRGPGGRPLSRQPSGGSQGGRQTSGDGGYGLGAEMEDAGPSASPPRGGMMLGGRTNGRARYAADTDQSMEAGPGGPQAPYGQPPPQLPPDAALGPVLRRERPDPASWTGLEHRIVLCLHSIEFTPEALRNPRLRNVVLMHALLSEQEGISELDTCTQPLSKGPGQQPLSYCVSYNIVAGTAAQELLHSLGAQDDFSVEVKLMSTNATRLDMNSIAQPGTLQTAGYCMLPLWELWQGRRGNVMHERFDVLEDSDDMTHVATVTVSLVAEAALRTLRALGARRACLDVCSFLLEAAPAPAVLEFARRVLRVDTLQALAGRLADVRQALGAADSCGDAALPGAVPGASEHKPLELLWYLMLMRTATALLGSCLRLAGADEGAAAVVPSSAAAAAAEAEQAAAEDCYRLELAAALRSSYIAEHIAATATVLLQIFSISRDLPVLPERRALFHGEATVVDLLLREISRTTNQQLGIALDLPGPAAASLQGCASGQQHSLPLASLAGAAALGPCASYITLAYGMSVLSYMDGGDTRGLPEDVRRALGETLRLDTRALLQQPASEQESAISALRDLSVARPVRNLMNALSAAAHAACVAHPAAPSSGGAQPPPDHNPASSASSAAPTPATAAGLNPAVMGAT</sequence>
<dbReference type="InterPro" id="IPR000008">
    <property type="entry name" value="C2_dom"/>
</dbReference>
<feature type="coiled-coil region" evidence="7">
    <location>
        <begin position="50"/>
        <end position="124"/>
    </location>
</feature>
<keyword evidence="12" id="KW-1185">Reference proteome</keyword>
<feature type="coiled-coil region" evidence="7">
    <location>
        <begin position="180"/>
        <end position="230"/>
    </location>
</feature>
<dbReference type="Gene3D" id="2.60.40.150">
    <property type="entry name" value="C2 domain"/>
    <property type="match status" value="2"/>
</dbReference>
<evidence type="ECO:0000259" key="9">
    <source>
        <dbReference type="PROSITE" id="PS50004"/>
    </source>
</evidence>
<keyword evidence="5" id="KW-0969">Cilium</keyword>
<evidence type="ECO:0000256" key="1">
    <source>
        <dbReference type="ARBA" id="ARBA00004138"/>
    </source>
</evidence>
<dbReference type="PROSITE" id="PS50004">
    <property type="entry name" value="C2"/>
    <property type="match status" value="1"/>
</dbReference>
<evidence type="ECO:0000313" key="11">
    <source>
        <dbReference type="EMBL" id="KAG2486785.1"/>
    </source>
</evidence>
<dbReference type="GO" id="GO:0035869">
    <property type="term" value="C:ciliary transition zone"/>
    <property type="evidence" value="ECO:0007669"/>
    <property type="project" value="TreeGrafter"/>
</dbReference>
<feature type="compositionally biased region" description="Pro residues" evidence="8">
    <location>
        <begin position="1593"/>
        <end position="1609"/>
    </location>
</feature>
<feature type="domain" description="EF-hand" evidence="10">
    <location>
        <begin position="416"/>
        <end position="451"/>
    </location>
</feature>
<evidence type="ECO:0000256" key="2">
    <source>
        <dbReference type="ARBA" id="ARBA00006042"/>
    </source>
</evidence>
<dbReference type="PROSITE" id="PS50222">
    <property type="entry name" value="EF_HAND_2"/>
    <property type="match status" value="2"/>
</dbReference>
<feature type="compositionally biased region" description="Gly residues" evidence="8">
    <location>
        <begin position="1306"/>
        <end position="1322"/>
    </location>
</feature>
<organism evidence="11 12">
    <name type="scientific">Edaphochlamys debaryana</name>
    <dbReference type="NCBI Taxonomy" id="47281"/>
    <lineage>
        <taxon>Eukaryota</taxon>
        <taxon>Viridiplantae</taxon>
        <taxon>Chlorophyta</taxon>
        <taxon>core chlorophytes</taxon>
        <taxon>Chlorophyceae</taxon>
        <taxon>CS clade</taxon>
        <taxon>Chlamydomonadales</taxon>
        <taxon>Chlamydomonadales incertae sedis</taxon>
        <taxon>Edaphochlamys</taxon>
    </lineage>
</organism>
<feature type="compositionally biased region" description="Gly residues" evidence="8">
    <location>
        <begin position="1614"/>
        <end position="1626"/>
    </location>
</feature>
<feature type="region of interest" description="Disordered" evidence="8">
    <location>
        <begin position="1303"/>
        <end position="1738"/>
    </location>
</feature>
<evidence type="ECO:0000256" key="3">
    <source>
        <dbReference type="ARBA" id="ARBA00022837"/>
    </source>
</evidence>
<dbReference type="InterPro" id="IPR035892">
    <property type="entry name" value="C2_domain_sf"/>
</dbReference>
<dbReference type="PROSITE" id="PS00018">
    <property type="entry name" value="EF_HAND_1"/>
    <property type="match status" value="3"/>
</dbReference>
<proteinExistence type="inferred from homology"/>
<dbReference type="Pfam" id="PF11618">
    <property type="entry name" value="C2-C2_1"/>
    <property type="match status" value="1"/>
</dbReference>
<dbReference type="InterPro" id="IPR031139">
    <property type="entry name" value="RPGRIP1_fam"/>
</dbReference>
<feature type="compositionally biased region" description="Low complexity" evidence="8">
    <location>
        <begin position="2254"/>
        <end position="2269"/>
    </location>
</feature>
<dbReference type="SUPFAM" id="SSF49562">
    <property type="entry name" value="C2 domain (Calcium/lipid-binding domain, CaLB)"/>
    <property type="match status" value="2"/>
</dbReference>
<dbReference type="InterPro" id="IPR018247">
    <property type="entry name" value="EF_Hand_1_Ca_BS"/>
</dbReference>
<name>A0A835XTT6_9CHLO</name>
<keyword evidence="3" id="KW-0106">Calcium</keyword>
<feature type="coiled-coil region" evidence="7">
    <location>
        <begin position="551"/>
        <end position="602"/>
    </location>
</feature>